<dbReference type="GO" id="GO:0046983">
    <property type="term" value="F:protein dimerization activity"/>
    <property type="evidence" value="ECO:0007669"/>
    <property type="project" value="InterPro"/>
</dbReference>
<feature type="domain" description="TTF-type" evidence="2">
    <location>
        <begin position="54"/>
        <end position="135"/>
    </location>
</feature>
<feature type="compositionally biased region" description="Polar residues" evidence="1">
    <location>
        <begin position="12"/>
        <end position="36"/>
    </location>
</feature>
<dbReference type="InterPro" id="IPR057456">
    <property type="entry name" value="Znf_C17orf113"/>
</dbReference>
<evidence type="ECO:0000259" key="2">
    <source>
        <dbReference type="SMART" id="SM00597"/>
    </source>
</evidence>
<evidence type="ECO:0000313" key="4">
    <source>
        <dbReference type="Proteomes" id="UP001186944"/>
    </source>
</evidence>
<organism evidence="3 4">
    <name type="scientific">Pinctada imbricata</name>
    <name type="common">Atlantic pearl-oyster</name>
    <name type="synonym">Pinctada martensii</name>
    <dbReference type="NCBI Taxonomy" id="66713"/>
    <lineage>
        <taxon>Eukaryota</taxon>
        <taxon>Metazoa</taxon>
        <taxon>Spiralia</taxon>
        <taxon>Lophotrochozoa</taxon>
        <taxon>Mollusca</taxon>
        <taxon>Bivalvia</taxon>
        <taxon>Autobranchia</taxon>
        <taxon>Pteriomorphia</taxon>
        <taxon>Pterioida</taxon>
        <taxon>Pterioidea</taxon>
        <taxon>Pteriidae</taxon>
        <taxon>Pinctada</taxon>
    </lineage>
</organism>
<feature type="region of interest" description="Disordered" evidence="1">
    <location>
        <begin position="570"/>
        <end position="593"/>
    </location>
</feature>
<keyword evidence="4" id="KW-1185">Reference proteome</keyword>
<sequence length="713" mass="81045">MPPKRKLPSVPGSGQSQLKFIKDVNNNSATPPSSGPDSDKTPDSTPINQSQRKSELKFQQKWISIYGSWLHYDVDKNVMWCSICRDIKSKSIMSEGTSNFKTTTLQRHVESADHRSALMLPKEREGLDRAVQNADSKEENAIKRCMKVVYWLAKECIPLSKYASLMELLIELEVPNLEHLKVGERVNYQSYNTATDMLKCMSNVINKDLDQRIKQSPVLTILTDESTDIATNHKLCVMARIINTTTMVPYTAFLSNVHISSATGEGIFNSIKDHLSSRGVTISKVSGLGTDGATVMTGQKNGLTGQFLRHNPHLLNTHCSAHRVALCSEQAAGGIPAMKYYQSILESLFYYFKKSPQRCEQVAAVQALLDEPSLKYREVHQIRWLSFYQALDAVYRTLDSLLTYFSSRKNDPKAEGLKKKLSQDFFLYMTYALMDILQPVMKLNLFFQAKDVDISLVKTAVDTCTKDLELLQQGDDPLERPRFQDQLETDLVDGMYKGQHRISVSKYCFIAAKEKFIRALLDNISKRFPDKQLMTSFGIFGLRPVTLLNDDELKEWGNESLEVLIEHFGSPKSHSHHDEKSAKTVTSSSKPVVDPDATREEWLKVKQVVKIQGYPRHSTAEIWGLIRQYHEEDFPNLLTMAALALTHPIHTSDCERAFSKQNLVTSPLRSRISSDHCDELMRVMIEGPSLAEFNYKEALEMWRNTKSRCIFKK</sequence>
<dbReference type="PANTHER" id="PTHR46880:SF5">
    <property type="entry name" value="DUF4371 DOMAIN-CONTAINING PROTEIN"/>
    <property type="match status" value="1"/>
</dbReference>
<accession>A0AA89C9Y4</accession>
<dbReference type="SUPFAM" id="SSF53098">
    <property type="entry name" value="Ribonuclease H-like"/>
    <property type="match status" value="1"/>
</dbReference>
<gene>
    <name evidence="3" type="ORF">FSP39_011602</name>
</gene>
<reference evidence="3" key="1">
    <citation type="submission" date="2019-08" db="EMBL/GenBank/DDBJ databases">
        <title>The improved chromosome-level genome for the pearl oyster Pinctada fucata martensii using PacBio sequencing and Hi-C.</title>
        <authorList>
            <person name="Zheng Z."/>
        </authorList>
    </citation>
    <scope>NUCLEOTIDE SEQUENCE</scope>
    <source>
        <strain evidence="3">ZZ-2019</strain>
        <tissue evidence="3">Adductor muscle</tissue>
    </source>
</reference>
<dbReference type="EMBL" id="VSWD01000002">
    <property type="protein sequence ID" value="KAK3107310.1"/>
    <property type="molecule type" value="Genomic_DNA"/>
</dbReference>
<dbReference type="Pfam" id="PF05699">
    <property type="entry name" value="Dimer_Tnp_hAT"/>
    <property type="match status" value="1"/>
</dbReference>
<protein>
    <recommendedName>
        <fullName evidence="2">TTF-type domain-containing protein</fullName>
    </recommendedName>
</protein>
<dbReference type="PANTHER" id="PTHR46880">
    <property type="entry name" value="RAS-ASSOCIATING DOMAIN-CONTAINING PROTEIN"/>
    <property type="match status" value="1"/>
</dbReference>
<dbReference type="Proteomes" id="UP001186944">
    <property type="component" value="Unassembled WGS sequence"/>
</dbReference>
<name>A0AA89C9Y4_PINIB</name>
<dbReference type="Pfam" id="PF25431">
    <property type="entry name" value="zf-C17orf113"/>
    <property type="match status" value="1"/>
</dbReference>
<dbReference type="SMART" id="SM00597">
    <property type="entry name" value="ZnF_TTF"/>
    <property type="match status" value="1"/>
</dbReference>
<proteinExistence type="predicted"/>
<dbReference type="InterPro" id="IPR006580">
    <property type="entry name" value="Znf_TTF"/>
</dbReference>
<dbReference type="InterPro" id="IPR008906">
    <property type="entry name" value="HATC_C_dom"/>
</dbReference>
<evidence type="ECO:0000313" key="3">
    <source>
        <dbReference type="EMBL" id="KAK3107310.1"/>
    </source>
</evidence>
<dbReference type="InterPro" id="IPR012337">
    <property type="entry name" value="RNaseH-like_sf"/>
</dbReference>
<comment type="caution">
    <text evidence="3">The sequence shown here is derived from an EMBL/GenBank/DDBJ whole genome shotgun (WGS) entry which is preliminary data.</text>
</comment>
<dbReference type="AlphaFoldDB" id="A0AA89C9Y4"/>
<feature type="region of interest" description="Disordered" evidence="1">
    <location>
        <begin position="1"/>
        <end position="53"/>
    </location>
</feature>
<evidence type="ECO:0000256" key="1">
    <source>
        <dbReference type="SAM" id="MobiDB-lite"/>
    </source>
</evidence>